<dbReference type="AlphaFoldDB" id="A0A8D9EUE1"/>
<name>A0A8D9EUE1_9HEMI</name>
<organism evidence="1">
    <name type="scientific">Cacopsylla melanoneura</name>
    <dbReference type="NCBI Taxonomy" id="428564"/>
    <lineage>
        <taxon>Eukaryota</taxon>
        <taxon>Metazoa</taxon>
        <taxon>Ecdysozoa</taxon>
        <taxon>Arthropoda</taxon>
        <taxon>Hexapoda</taxon>
        <taxon>Insecta</taxon>
        <taxon>Pterygota</taxon>
        <taxon>Neoptera</taxon>
        <taxon>Paraneoptera</taxon>
        <taxon>Hemiptera</taxon>
        <taxon>Sternorrhyncha</taxon>
        <taxon>Psylloidea</taxon>
        <taxon>Psyllidae</taxon>
        <taxon>Psyllinae</taxon>
        <taxon>Cacopsylla</taxon>
    </lineage>
</organism>
<dbReference type="EMBL" id="HBUF01565747">
    <property type="protein sequence ID" value="CAG6764430.1"/>
    <property type="molecule type" value="Transcribed_RNA"/>
</dbReference>
<evidence type="ECO:0000313" key="1">
    <source>
        <dbReference type="EMBL" id="CAG6764430.1"/>
    </source>
</evidence>
<sequence length="118" mass="13445">MTRNNPYRTRFVQSNLFSTILRTRFARSNLFLTTLRTRFSRYNLVSSTLSSTSSCALFSVSDIVIVCAANSPTSTMSDCFPSPAVINKRQCPIEFPSVNYDVVFLDLCLRILRSEIER</sequence>
<reference evidence="1" key="1">
    <citation type="submission" date="2021-05" db="EMBL/GenBank/DDBJ databases">
        <authorList>
            <person name="Alioto T."/>
            <person name="Alioto T."/>
            <person name="Gomez Garrido J."/>
        </authorList>
    </citation>
    <scope>NUCLEOTIDE SEQUENCE</scope>
</reference>
<protein>
    <submittedName>
        <fullName evidence="1">Uncharacterized protein</fullName>
    </submittedName>
</protein>
<proteinExistence type="predicted"/>
<accession>A0A8D9EUE1</accession>